<name>A0A0B2BVT5_9ACTN</name>
<keyword evidence="1" id="KW-0472">Membrane</keyword>
<evidence type="ECO:0000256" key="1">
    <source>
        <dbReference type="SAM" id="Phobius"/>
    </source>
</evidence>
<comment type="caution">
    <text evidence="2">The sequence shown here is derived from an EMBL/GenBank/DDBJ whole genome shotgun (WGS) entry which is preliminary data.</text>
</comment>
<evidence type="ECO:0000313" key="2">
    <source>
        <dbReference type="EMBL" id="PJJ58020.1"/>
    </source>
</evidence>
<dbReference type="Proteomes" id="UP000230842">
    <property type="component" value="Unassembled WGS sequence"/>
</dbReference>
<feature type="transmembrane region" description="Helical" evidence="1">
    <location>
        <begin position="24"/>
        <end position="43"/>
    </location>
</feature>
<gene>
    <name evidence="2" type="ORF">CLV56_2263</name>
</gene>
<keyword evidence="1" id="KW-0812">Transmembrane</keyword>
<organism evidence="2 3">
    <name type="scientific">Mumia flava</name>
    <dbReference type="NCBI Taxonomy" id="1348852"/>
    <lineage>
        <taxon>Bacteria</taxon>
        <taxon>Bacillati</taxon>
        <taxon>Actinomycetota</taxon>
        <taxon>Actinomycetes</taxon>
        <taxon>Propionibacteriales</taxon>
        <taxon>Nocardioidaceae</taxon>
        <taxon>Mumia</taxon>
    </lineage>
</organism>
<protein>
    <submittedName>
        <fullName evidence="2">Cobalt transporter subunit CbtB</fullName>
    </submittedName>
</protein>
<dbReference type="Pfam" id="PF09489">
    <property type="entry name" value="CbtB"/>
    <property type="match status" value="1"/>
</dbReference>
<dbReference type="AlphaFoldDB" id="A0A0B2BVT5"/>
<dbReference type="EMBL" id="PGEZ01000001">
    <property type="protein sequence ID" value="PJJ58020.1"/>
    <property type="molecule type" value="Genomic_DNA"/>
</dbReference>
<accession>A0A0B2BVT5</accession>
<keyword evidence="3" id="KW-1185">Reference proteome</keyword>
<keyword evidence="1" id="KW-1133">Transmembrane helix</keyword>
<evidence type="ECO:0000313" key="3">
    <source>
        <dbReference type="Proteomes" id="UP000230842"/>
    </source>
</evidence>
<dbReference type="OrthoDB" id="122519at2"/>
<reference evidence="2 3" key="1">
    <citation type="submission" date="2017-11" db="EMBL/GenBank/DDBJ databases">
        <title>Genomic Encyclopedia of Archaeal and Bacterial Type Strains, Phase II (KMG-II): From Individual Species to Whole Genera.</title>
        <authorList>
            <person name="Goeker M."/>
        </authorList>
    </citation>
    <scope>NUCLEOTIDE SEQUENCE [LARGE SCALE GENOMIC DNA]</scope>
    <source>
        <strain evidence="2 3">DSM 27763</strain>
    </source>
</reference>
<sequence length="73" mass="7581">MAQSVSTPLAAQAPVTPVVSARGVAPYAILFGLLAVLALYFVGAEQGATALFSGTAIHEYVHDARHLMGFPCH</sequence>
<dbReference type="RefSeq" id="WP_039340016.1">
    <property type="nucleotide sequence ID" value="NZ_PGEZ01000001.1"/>
</dbReference>
<dbReference type="InterPro" id="IPR012667">
    <property type="entry name" value="CbtB_put"/>
</dbReference>
<proteinExistence type="predicted"/>